<evidence type="ECO:0000313" key="7">
    <source>
        <dbReference type="EMBL" id="URN94663.1"/>
    </source>
</evidence>
<dbReference type="Pfam" id="PF00155">
    <property type="entry name" value="Aminotran_1_2"/>
    <property type="match status" value="1"/>
</dbReference>
<dbReference type="PANTHER" id="PTHR43525">
    <property type="entry name" value="PROTEIN MALY"/>
    <property type="match status" value="1"/>
</dbReference>
<evidence type="ECO:0000313" key="8">
    <source>
        <dbReference type="Proteomes" id="UP001056756"/>
    </source>
</evidence>
<evidence type="ECO:0000256" key="3">
    <source>
        <dbReference type="ARBA" id="ARBA00022898"/>
    </source>
</evidence>
<dbReference type="AlphaFoldDB" id="A0A9J6ZF54"/>
<comment type="similarity">
    <text evidence="5">Belongs to the class-II pyridoxal-phosphate-dependent aminotransferase family. MalY/PatB cystathionine beta-lyase subfamily.</text>
</comment>
<dbReference type="CDD" id="cd00609">
    <property type="entry name" value="AAT_like"/>
    <property type="match status" value="1"/>
</dbReference>
<dbReference type="InterPro" id="IPR015422">
    <property type="entry name" value="PyrdxlP-dep_Trfase_small"/>
</dbReference>
<evidence type="ECO:0000256" key="5">
    <source>
        <dbReference type="ARBA" id="ARBA00037974"/>
    </source>
</evidence>
<keyword evidence="4" id="KW-0456">Lyase</keyword>
<dbReference type="Gene3D" id="3.40.640.10">
    <property type="entry name" value="Type I PLP-dependent aspartate aminotransferase-like (Major domain)"/>
    <property type="match status" value="1"/>
</dbReference>
<dbReference type="Proteomes" id="UP001056756">
    <property type="component" value="Chromosome"/>
</dbReference>
<feature type="domain" description="Aminotransferase class I/classII large" evidence="6">
    <location>
        <begin position="29"/>
        <end position="379"/>
    </location>
</feature>
<dbReference type="KEGG" id="plig:NAG76_23070"/>
<protein>
    <recommendedName>
        <fullName evidence="2">cysteine-S-conjugate beta-lyase</fullName>
        <ecNumber evidence="2">4.4.1.13</ecNumber>
    </recommendedName>
</protein>
<dbReference type="InterPro" id="IPR015424">
    <property type="entry name" value="PyrdxlP-dep_Trfase"/>
</dbReference>
<dbReference type="Gene3D" id="3.90.1150.10">
    <property type="entry name" value="Aspartate Aminotransferase, domain 1"/>
    <property type="match status" value="1"/>
</dbReference>
<gene>
    <name evidence="7" type="ORF">NAG76_23070</name>
</gene>
<evidence type="ECO:0000256" key="2">
    <source>
        <dbReference type="ARBA" id="ARBA00012224"/>
    </source>
</evidence>
<dbReference type="GO" id="GO:0047804">
    <property type="term" value="F:cysteine-S-conjugate beta-lyase activity"/>
    <property type="evidence" value="ECO:0007669"/>
    <property type="project" value="UniProtKB-EC"/>
</dbReference>
<accession>A0A9J6ZF54</accession>
<sequence length="390" mass="44428">MKTSFDKLISRFGTNSAKWDGCALSNGSDVISLSVADMDLQAPQQIIDKAMEFASHGVYGYTELYEKYYLVVQMWLQRRYQWEVLTDWIVFCPRIVQAVSLIIQDFSEPGDAVLMHTPAYQPIANAVALNDRKFVASPLLLNNGRYEIDFDDMERHMKSGVKLLILCSPHNPTGRVWTITELEKMASLCVQYDVLIVSDDIHADFIRPNHEHTIIARLSEQIAERSIICTSPGKTFNLASIEIANIIIPNLQLRKKFQNSLLKAGIHNPTFFAVPLLEVAYEECDVWLQQLQIYLESNLQFVSAFIKDHFSKLKVIEPDGTYLLWIDCRNLFHDEQQIKEWIVTNSRVSVSFGSSFGSQGNGFIRINLAAPKVILEEALHRMLATYSSIN</sequence>
<dbReference type="NCBIfam" id="TIGR04350">
    <property type="entry name" value="C_S_lyase_PatB"/>
    <property type="match status" value="1"/>
</dbReference>
<dbReference type="InterPro" id="IPR004839">
    <property type="entry name" value="Aminotransferase_I/II_large"/>
</dbReference>
<comment type="cofactor">
    <cofactor evidence="1">
        <name>pyridoxal 5'-phosphate</name>
        <dbReference type="ChEBI" id="CHEBI:597326"/>
    </cofactor>
</comment>
<dbReference type="GO" id="GO:0030170">
    <property type="term" value="F:pyridoxal phosphate binding"/>
    <property type="evidence" value="ECO:0007669"/>
    <property type="project" value="InterPro"/>
</dbReference>
<dbReference type="PANTHER" id="PTHR43525:SF1">
    <property type="entry name" value="PROTEIN MALY"/>
    <property type="match status" value="1"/>
</dbReference>
<evidence type="ECO:0000259" key="6">
    <source>
        <dbReference type="Pfam" id="PF00155"/>
    </source>
</evidence>
<evidence type="ECO:0000256" key="4">
    <source>
        <dbReference type="ARBA" id="ARBA00023239"/>
    </source>
</evidence>
<reference evidence="7" key="1">
    <citation type="submission" date="2022-05" db="EMBL/GenBank/DDBJ databases">
        <title>Novel bacterial taxa in a minimal lignocellulolytic consortium and its capacity to transform plastics disclosed by genome-resolved metagenomics.</title>
        <authorList>
            <person name="Rodriguez C.A.D."/>
            <person name="Diaz-Garcia L."/>
            <person name="Herrera K."/>
            <person name="Tarazona N.A."/>
            <person name="Sproer C."/>
            <person name="Overmann J."/>
            <person name="Jimenez D.J."/>
        </authorList>
    </citation>
    <scope>NUCLEOTIDE SEQUENCE</scope>
    <source>
        <strain evidence="7">MAG5</strain>
    </source>
</reference>
<dbReference type="InterPro" id="IPR027619">
    <property type="entry name" value="C-S_lyase_PatB-like"/>
</dbReference>
<proteinExistence type="inferred from homology"/>
<keyword evidence="7" id="KW-0808">Transferase</keyword>
<name>A0A9J6ZF54_9BACL</name>
<evidence type="ECO:0000256" key="1">
    <source>
        <dbReference type="ARBA" id="ARBA00001933"/>
    </source>
</evidence>
<dbReference type="InterPro" id="IPR015421">
    <property type="entry name" value="PyrdxlP-dep_Trfase_major"/>
</dbReference>
<dbReference type="EC" id="4.4.1.13" evidence="2"/>
<dbReference type="EMBL" id="CP097899">
    <property type="protein sequence ID" value="URN94663.1"/>
    <property type="molecule type" value="Genomic_DNA"/>
</dbReference>
<dbReference type="InterPro" id="IPR051798">
    <property type="entry name" value="Class-II_PLP-Dep_Aminotrans"/>
</dbReference>
<keyword evidence="3" id="KW-0663">Pyridoxal phosphate</keyword>
<dbReference type="SUPFAM" id="SSF53383">
    <property type="entry name" value="PLP-dependent transferases"/>
    <property type="match status" value="1"/>
</dbReference>
<keyword evidence="7" id="KW-0032">Aminotransferase</keyword>
<dbReference type="GO" id="GO:0008483">
    <property type="term" value="F:transaminase activity"/>
    <property type="evidence" value="ECO:0007669"/>
    <property type="project" value="UniProtKB-KW"/>
</dbReference>
<organism evidence="7 8">
    <name type="scientific">Candidatus Pristimantibacillus lignocellulolyticus</name>
    <dbReference type="NCBI Taxonomy" id="2994561"/>
    <lineage>
        <taxon>Bacteria</taxon>
        <taxon>Bacillati</taxon>
        <taxon>Bacillota</taxon>
        <taxon>Bacilli</taxon>
        <taxon>Bacillales</taxon>
        <taxon>Paenibacillaceae</taxon>
        <taxon>Candidatus Pristimantibacillus</taxon>
    </lineage>
</organism>